<dbReference type="Proteomes" id="UP000694918">
    <property type="component" value="Unplaced"/>
</dbReference>
<evidence type="ECO:0000256" key="6">
    <source>
        <dbReference type="ARBA" id="ARBA00023136"/>
    </source>
</evidence>
<dbReference type="GO" id="GO:0005516">
    <property type="term" value="F:calmodulin binding"/>
    <property type="evidence" value="ECO:0007669"/>
    <property type="project" value="UniProtKB-KW"/>
</dbReference>
<evidence type="ECO:0000256" key="8">
    <source>
        <dbReference type="RuleBase" id="RU280816"/>
    </source>
</evidence>
<dbReference type="InterPro" id="IPR004326">
    <property type="entry name" value="Mlo"/>
</dbReference>
<name>A0AAJ6T3R5_POPEU</name>
<proteinExistence type="inferred from homology"/>
<dbReference type="PANTHER" id="PTHR31942">
    <property type="entry name" value="MLO-LIKE PROTEIN 1"/>
    <property type="match status" value="1"/>
</dbReference>
<dbReference type="PANTHER" id="PTHR31942:SF89">
    <property type="entry name" value="MLO-LIKE PROTEIN 3"/>
    <property type="match status" value="1"/>
</dbReference>
<comment type="similarity">
    <text evidence="2 8">Belongs to the MLO family.</text>
</comment>
<evidence type="ECO:0000313" key="11">
    <source>
        <dbReference type="Proteomes" id="UP000694918"/>
    </source>
</evidence>
<comment type="subcellular location">
    <subcellularLocation>
        <location evidence="1 8">Membrane</location>
        <topology evidence="1 8">Multi-pass membrane protein</topology>
    </subcellularLocation>
</comment>
<evidence type="ECO:0000256" key="7">
    <source>
        <dbReference type="ARBA" id="ARBA00023265"/>
    </source>
</evidence>
<comment type="function">
    <text evidence="8">May be involved in modulation of pathogen defense and leaf cell death.</text>
</comment>
<keyword evidence="8" id="KW-0112">Calmodulin-binding</keyword>
<dbReference type="Pfam" id="PF03094">
    <property type="entry name" value="Mlo"/>
    <property type="match status" value="1"/>
</dbReference>
<gene>
    <name evidence="12" type="primary">LOC105110388</name>
    <name evidence="8" type="synonym">MLO</name>
</gene>
<organism evidence="11 12">
    <name type="scientific">Populus euphratica</name>
    <name type="common">Euphrates poplar</name>
    <dbReference type="NCBI Taxonomy" id="75702"/>
    <lineage>
        <taxon>Eukaryota</taxon>
        <taxon>Viridiplantae</taxon>
        <taxon>Streptophyta</taxon>
        <taxon>Embryophyta</taxon>
        <taxon>Tracheophyta</taxon>
        <taxon>Spermatophyta</taxon>
        <taxon>Magnoliopsida</taxon>
        <taxon>eudicotyledons</taxon>
        <taxon>Gunneridae</taxon>
        <taxon>Pentapetalae</taxon>
        <taxon>rosids</taxon>
        <taxon>fabids</taxon>
        <taxon>Malpighiales</taxon>
        <taxon>Salicaceae</taxon>
        <taxon>Saliceae</taxon>
        <taxon>Populus</taxon>
    </lineage>
</organism>
<feature type="transmembrane region" description="Helical" evidence="10">
    <location>
        <begin position="338"/>
        <end position="361"/>
    </location>
</feature>
<dbReference type="RefSeq" id="XP_011003714.1">
    <property type="nucleotide sequence ID" value="XM_011005412.1"/>
</dbReference>
<feature type="transmembrane region" description="Helical" evidence="10">
    <location>
        <begin position="259"/>
        <end position="278"/>
    </location>
</feature>
<dbReference type="GeneID" id="105110388"/>
<dbReference type="GO" id="GO:0016020">
    <property type="term" value="C:membrane"/>
    <property type="evidence" value="ECO:0007669"/>
    <property type="project" value="UniProtKB-SubCell"/>
</dbReference>
<evidence type="ECO:0000256" key="10">
    <source>
        <dbReference type="SAM" id="Phobius"/>
    </source>
</evidence>
<evidence type="ECO:0000313" key="12">
    <source>
        <dbReference type="RefSeq" id="XP_011003714.1"/>
    </source>
</evidence>
<accession>A0AAJ6T3R5</accession>
<evidence type="ECO:0000256" key="3">
    <source>
        <dbReference type="ARBA" id="ARBA00022692"/>
    </source>
</evidence>
<evidence type="ECO:0000256" key="9">
    <source>
        <dbReference type="SAM" id="MobiDB-lite"/>
    </source>
</evidence>
<feature type="transmembrane region" description="Helical" evidence="10">
    <location>
        <begin position="23"/>
        <end position="46"/>
    </location>
</feature>
<evidence type="ECO:0000256" key="4">
    <source>
        <dbReference type="ARBA" id="ARBA00022821"/>
    </source>
</evidence>
<feature type="transmembrane region" description="Helical" evidence="10">
    <location>
        <begin position="144"/>
        <end position="165"/>
    </location>
</feature>
<keyword evidence="7 8" id="KW-0568">Pathogenesis-related protein</keyword>
<reference evidence="12" key="1">
    <citation type="submission" date="2025-08" db="UniProtKB">
        <authorList>
            <consortium name="RefSeq"/>
        </authorList>
    </citation>
    <scope>IDENTIFICATION</scope>
</reference>
<sequence>MAVGGADSTGSTPYRSLQDTPTWALATVCFFFIFTGIFIEYLIHLLSQWLKKSRKTALYEALEKLKSVLMVLGFMSLILTVTQRSIIKICIPDKVANRMLPCRQTIIKTTKATQERILAAESGSDYCGSRGMASLISESGVNQLNIFIFVMAIMQIVYTVLTMALGRAKMRSWKAWERETQTVEYQAANDPNRFRYTRQTTFARRHTGSFAATSTQLWIKCFFRQFFNSVAKVDYLTLRHGFLAAHLPNNSSFNFQSPWMWFLVVIFMLVDVHGWHVYLWVSFIPLLIVLVLGTKLEVVVAEMALEIHDRSSVIKGAPLVRPNNSLFWFSHPKYVLSLIHYTLFMNAFELAFFVWVTLQFGINSCYHERVEIIVVRVVLAVTVQIMCSYITLPLYALVTQMGSQFKGAMLEEQTATAIKQWHGGVKKKMKEKRQEFSLSNYHSPISTSNRTMDSLSDNNHHHSQNDSQDVIPSLLRNPTLSDIPSFHCQIEKVEDGAQEISQHVVPSTVIEIFGVPDLSKNQT</sequence>
<keyword evidence="11" id="KW-1185">Reference proteome</keyword>
<protein>
    <recommendedName>
        <fullName evidence="8">MLO-like protein</fullName>
    </recommendedName>
</protein>
<keyword evidence="5 8" id="KW-1133">Transmembrane helix</keyword>
<feature type="transmembrane region" description="Helical" evidence="10">
    <location>
        <begin position="373"/>
        <end position="398"/>
    </location>
</feature>
<feature type="region of interest" description="Disordered" evidence="9">
    <location>
        <begin position="441"/>
        <end position="469"/>
    </location>
</feature>
<feature type="transmembrane region" description="Helical" evidence="10">
    <location>
        <begin position="67"/>
        <end position="87"/>
    </location>
</feature>
<keyword evidence="6 8" id="KW-0472">Membrane</keyword>
<evidence type="ECO:0000256" key="2">
    <source>
        <dbReference type="ARBA" id="ARBA00006574"/>
    </source>
</evidence>
<comment type="domain">
    <text evidence="8">The C-terminus contains a calmodulin-binding domain, which binds calmodulin in a calcium-dependent fashion.</text>
</comment>
<evidence type="ECO:0000256" key="1">
    <source>
        <dbReference type="ARBA" id="ARBA00004141"/>
    </source>
</evidence>
<feature type="compositionally biased region" description="Polar residues" evidence="9">
    <location>
        <begin position="441"/>
        <end position="457"/>
    </location>
</feature>
<keyword evidence="4 8" id="KW-0611">Plant defense</keyword>
<dbReference type="AlphaFoldDB" id="A0AAJ6T3R5"/>
<evidence type="ECO:0000256" key="5">
    <source>
        <dbReference type="ARBA" id="ARBA00022989"/>
    </source>
</evidence>
<dbReference type="GO" id="GO:0006952">
    <property type="term" value="P:defense response"/>
    <property type="evidence" value="ECO:0007669"/>
    <property type="project" value="UniProtKB-KW"/>
</dbReference>
<keyword evidence="3 8" id="KW-0812">Transmembrane</keyword>